<gene>
    <name evidence="8" type="ORF">K458DRAFT_320882</name>
</gene>
<evidence type="ECO:0000256" key="3">
    <source>
        <dbReference type="ARBA" id="ARBA00022989"/>
    </source>
</evidence>
<evidence type="ECO:0000313" key="8">
    <source>
        <dbReference type="EMBL" id="KAF2676927.1"/>
    </source>
</evidence>
<feature type="non-terminal residue" evidence="8">
    <location>
        <position position="1"/>
    </location>
</feature>
<keyword evidence="3 6" id="KW-1133">Transmembrane helix</keyword>
<feature type="transmembrane region" description="Helical" evidence="6">
    <location>
        <begin position="90"/>
        <end position="109"/>
    </location>
</feature>
<dbReference type="EMBL" id="MU005628">
    <property type="protein sequence ID" value="KAF2676927.1"/>
    <property type="molecule type" value="Genomic_DNA"/>
</dbReference>
<evidence type="ECO:0000256" key="6">
    <source>
        <dbReference type="SAM" id="Phobius"/>
    </source>
</evidence>
<keyword evidence="4 6" id="KW-0472">Membrane</keyword>
<dbReference type="AlphaFoldDB" id="A0A6G1IFB7"/>
<feature type="transmembrane region" description="Helical" evidence="6">
    <location>
        <begin position="121"/>
        <end position="140"/>
    </location>
</feature>
<comment type="similarity">
    <text evidence="5">Belongs to the SAT4 family.</text>
</comment>
<dbReference type="Pfam" id="PF20684">
    <property type="entry name" value="Fung_rhodopsin"/>
    <property type="match status" value="1"/>
</dbReference>
<dbReference type="InterPro" id="IPR049326">
    <property type="entry name" value="Rhodopsin_dom_fungi"/>
</dbReference>
<keyword evidence="2 6" id="KW-0812">Transmembrane</keyword>
<evidence type="ECO:0000256" key="1">
    <source>
        <dbReference type="ARBA" id="ARBA00004141"/>
    </source>
</evidence>
<name>A0A6G1IFB7_9PLEO</name>
<evidence type="ECO:0000259" key="7">
    <source>
        <dbReference type="Pfam" id="PF20684"/>
    </source>
</evidence>
<proteinExistence type="inferred from homology"/>
<feature type="transmembrane region" description="Helical" evidence="6">
    <location>
        <begin position="12"/>
        <end position="32"/>
    </location>
</feature>
<dbReference type="PANTHER" id="PTHR33048:SF129">
    <property type="entry name" value="INTEGRAL MEMBRANE PROTEIN-RELATED"/>
    <property type="match status" value="1"/>
</dbReference>
<sequence>SQKFAFANTQVLFFALALPKFSICLSYLRIFYFDKPGRHLIQALMAVLTLTTFPFSIQEALSCKPVHVYWTELRPAGKCTPGLTGFYLNGALNASVDLSLMAILVPRILHLKMNNQQKGVLLGIVSLGLLAVAASIVRMVRVGTTLDKYKTQIADPSWDTYDVTIWTSTEVYVSLICAAAPGVKPLISKLLPRLLGTTLRSRTRTTSGNGYGTGPIELSGKMKRTTLGMGSGTLHKSVSAMGLTTGSGPWLEVGRGTDEESIGGKSGEERYHEHLRADGGIVKKSEITVRTTEGEPHNFQPGGAMRT</sequence>
<dbReference type="PANTHER" id="PTHR33048">
    <property type="entry name" value="PTH11-LIKE INTEGRAL MEMBRANE PROTEIN (AFU_ORTHOLOGUE AFUA_5G11245)"/>
    <property type="match status" value="1"/>
</dbReference>
<keyword evidence="9" id="KW-1185">Reference proteome</keyword>
<evidence type="ECO:0000256" key="4">
    <source>
        <dbReference type="ARBA" id="ARBA00023136"/>
    </source>
</evidence>
<reference evidence="8" key="1">
    <citation type="journal article" date="2020" name="Stud. Mycol.">
        <title>101 Dothideomycetes genomes: a test case for predicting lifestyles and emergence of pathogens.</title>
        <authorList>
            <person name="Haridas S."/>
            <person name="Albert R."/>
            <person name="Binder M."/>
            <person name="Bloem J."/>
            <person name="Labutti K."/>
            <person name="Salamov A."/>
            <person name="Andreopoulos B."/>
            <person name="Baker S."/>
            <person name="Barry K."/>
            <person name="Bills G."/>
            <person name="Bluhm B."/>
            <person name="Cannon C."/>
            <person name="Castanera R."/>
            <person name="Culley D."/>
            <person name="Daum C."/>
            <person name="Ezra D."/>
            <person name="Gonzalez J."/>
            <person name="Henrissat B."/>
            <person name="Kuo A."/>
            <person name="Liang C."/>
            <person name="Lipzen A."/>
            <person name="Lutzoni F."/>
            <person name="Magnuson J."/>
            <person name="Mondo S."/>
            <person name="Nolan M."/>
            <person name="Ohm R."/>
            <person name="Pangilinan J."/>
            <person name="Park H.-J."/>
            <person name="Ramirez L."/>
            <person name="Alfaro M."/>
            <person name="Sun H."/>
            <person name="Tritt A."/>
            <person name="Yoshinaga Y."/>
            <person name="Zwiers L.-H."/>
            <person name="Turgeon B."/>
            <person name="Goodwin S."/>
            <person name="Spatafora J."/>
            <person name="Crous P."/>
            <person name="Grigoriev I."/>
        </authorList>
    </citation>
    <scope>NUCLEOTIDE SEQUENCE</scope>
    <source>
        <strain evidence="8">CBS 122367</strain>
    </source>
</reference>
<protein>
    <recommendedName>
        <fullName evidence="7">Rhodopsin domain-containing protein</fullName>
    </recommendedName>
</protein>
<feature type="transmembrane region" description="Helical" evidence="6">
    <location>
        <begin position="39"/>
        <end position="57"/>
    </location>
</feature>
<comment type="subcellular location">
    <subcellularLocation>
        <location evidence="1">Membrane</location>
        <topology evidence="1">Multi-pass membrane protein</topology>
    </subcellularLocation>
</comment>
<evidence type="ECO:0000256" key="5">
    <source>
        <dbReference type="ARBA" id="ARBA00038359"/>
    </source>
</evidence>
<dbReference type="Proteomes" id="UP000799291">
    <property type="component" value="Unassembled WGS sequence"/>
</dbReference>
<accession>A0A6G1IFB7</accession>
<dbReference type="GO" id="GO:0016020">
    <property type="term" value="C:membrane"/>
    <property type="evidence" value="ECO:0007669"/>
    <property type="project" value="UniProtKB-SubCell"/>
</dbReference>
<dbReference type="OrthoDB" id="444631at2759"/>
<evidence type="ECO:0000313" key="9">
    <source>
        <dbReference type="Proteomes" id="UP000799291"/>
    </source>
</evidence>
<feature type="domain" description="Rhodopsin" evidence="7">
    <location>
        <begin position="5"/>
        <end position="189"/>
    </location>
</feature>
<dbReference type="InterPro" id="IPR052337">
    <property type="entry name" value="SAT4-like"/>
</dbReference>
<evidence type="ECO:0000256" key="2">
    <source>
        <dbReference type="ARBA" id="ARBA00022692"/>
    </source>
</evidence>
<organism evidence="8 9">
    <name type="scientific">Lentithecium fluviatile CBS 122367</name>
    <dbReference type="NCBI Taxonomy" id="1168545"/>
    <lineage>
        <taxon>Eukaryota</taxon>
        <taxon>Fungi</taxon>
        <taxon>Dikarya</taxon>
        <taxon>Ascomycota</taxon>
        <taxon>Pezizomycotina</taxon>
        <taxon>Dothideomycetes</taxon>
        <taxon>Pleosporomycetidae</taxon>
        <taxon>Pleosporales</taxon>
        <taxon>Massarineae</taxon>
        <taxon>Lentitheciaceae</taxon>
        <taxon>Lentithecium</taxon>
    </lineage>
</organism>